<keyword evidence="5" id="KW-0812">Transmembrane</keyword>
<dbReference type="GO" id="GO:0007165">
    <property type="term" value="P:signal transduction"/>
    <property type="evidence" value="ECO:0007669"/>
    <property type="project" value="UniProtKB-KW"/>
</dbReference>
<evidence type="ECO:0000256" key="3">
    <source>
        <dbReference type="ARBA" id="ARBA00029447"/>
    </source>
</evidence>
<dbReference type="InterPro" id="IPR004089">
    <property type="entry name" value="MCPsignal_dom"/>
</dbReference>
<gene>
    <name evidence="8" type="ORF">VW23_017055</name>
</gene>
<dbReference type="InterPro" id="IPR003660">
    <property type="entry name" value="HAMP_dom"/>
</dbReference>
<evidence type="ECO:0000259" key="7">
    <source>
        <dbReference type="PROSITE" id="PS50885"/>
    </source>
</evidence>
<name>A0A1E5XS07_9HYPH</name>
<evidence type="ECO:0000313" key="8">
    <source>
        <dbReference type="EMBL" id="OEO31284.1"/>
    </source>
</evidence>
<dbReference type="PROSITE" id="PS50885">
    <property type="entry name" value="HAMP"/>
    <property type="match status" value="2"/>
</dbReference>
<dbReference type="Proteomes" id="UP000095463">
    <property type="component" value="Unassembled WGS sequence"/>
</dbReference>
<dbReference type="GO" id="GO:0006935">
    <property type="term" value="P:chemotaxis"/>
    <property type="evidence" value="ECO:0007669"/>
    <property type="project" value="TreeGrafter"/>
</dbReference>
<dbReference type="Gene3D" id="1.10.8.500">
    <property type="entry name" value="HAMP domain in histidine kinase"/>
    <property type="match status" value="1"/>
</dbReference>
<evidence type="ECO:0000256" key="4">
    <source>
        <dbReference type="PROSITE-ProRule" id="PRU00284"/>
    </source>
</evidence>
<keyword evidence="5" id="KW-0472">Membrane</keyword>
<comment type="subcellular location">
    <subcellularLocation>
        <location evidence="1">Membrane</location>
    </subcellularLocation>
</comment>
<feature type="transmembrane region" description="Helical" evidence="5">
    <location>
        <begin position="12"/>
        <end position="35"/>
    </location>
</feature>
<organism evidence="8 9">
    <name type="scientific">Devosia insulae DS-56</name>
    <dbReference type="NCBI Taxonomy" id="1116389"/>
    <lineage>
        <taxon>Bacteria</taxon>
        <taxon>Pseudomonadati</taxon>
        <taxon>Pseudomonadota</taxon>
        <taxon>Alphaproteobacteria</taxon>
        <taxon>Hyphomicrobiales</taxon>
        <taxon>Devosiaceae</taxon>
        <taxon>Devosia</taxon>
    </lineage>
</organism>
<dbReference type="GO" id="GO:0005886">
    <property type="term" value="C:plasma membrane"/>
    <property type="evidence" value="ECO:0007669"/>
    <property type="project" value="TreeGrafter"/>
</dbReference>
<comment type="caution">
    <text evidence="8">The sequence shown here is derived from an EMBL/GenBank/DDBJ whole genome shotgun (WGS) entry which is preliminary data.</text>
</comment>
<dbReference type="CDD" id="cd06225">
    <property type="entry name" value="HAMP"/>
    <property type="match status" value="1"/>
</dbReference>
<evidence type="ECO:0000256" key="1">
    <source>
        <dbReference type="ARBA" id="ARBA00004370"/>
    </source>
</evidence>
<dbReference type="SMART" id="SM00283">
    <property type="entry name" value="MA"/>
    <property type="match status" value="1"/>
</dbReference>
<dbReference type="SMART" id="SM00304">
    <property type="entry name" value="HAMP"/>
    <property type="match status" value="2"/>
</dbReference>
<keyword evidence="4" id="KW-0807">Transducer</keyword>
<dbReference type="InterPro" id="IPR051310">
    <property type="entry name" value="MCP_chemotaxis"/>
</dbReference>
<evidence type="ECO:0000256" key="2">
    <source>
        <dbReference type="ARBA" id="ARBA00022481"/>
    </source>
</evidence>
<dbReference type="PROSITE" id="PS50111">
    <property type="entry name" value="CHEMOTAXIS_TRANSDUC_2"/>
    <property type="match status" value="1"/>
</dbReference>
<evidence type="ECO:0000313" key="9">
    <source>
        <dbReference type="Proteomes" id="UP000095463"/>
    </source>
</evidence>
<dbReference type="Pfam" id="PF00672">
    <property type="entry name" value="HAMP"/>
    <property type="match status" value="1"/>
</dbReference>
<dbReference type="FunFam" id="1.10.287.950:FF:000001">
    <property type="entry name" value="Methyl-accepting chemotaxis sensory transducer"/>
    <property type="match status" value="1"/>
</dbReference>
<feature type="domain" description="HAMP" evidence="7">
    <location>
        <begin position="149"/>
        <end position="201"/>
    </location>
</feature>
<dbReference type="Pfam" id="PF18947">
    <property type="entry name" value="HAMP_2"/>
    <property type="match status" value="1"/>
</dbReference>
<evidence type="ECO:0008006" key="10">
    <source>
        <dbReference type="Google" id="ProtNLM"/>
    </source>
</evidence>
<dbReference type="EMBL" id="LAJE02000163">
    <property type="protein sequence ID" value="OEO31284.1"/>
    <property type="molecule type" value="Genomic_DNA"/>
</dbReference>
<dbReference type="GO" id="GO:0004888">
    <property type="term" value="F:transmembrane signaling receptor activity"/>
    <property type="evidence" value="ECO:0007669"/>
    <property type="project" value="TreeGrafter"/>
</dbReference>
<dbReference type="SUPFAM" id="SSF58104">
    <property type="entry name" value="Methyl-accepting chemotaxis protein (MCP) signaling domain"/>
    <property type="match status" value="1"/>
</dbReference>
<reference evidence="8 9" key="1">
    <citation type="journal article" date="2015" name="Genome Announc.">
        <title>Genome Assemblies of Three Soil-Associated Devosia species: D. insulae, D. limi, and D. soli.</title>
        <authorList>
            <person name="Hassan Y.I."/>
            <person name="Lepp D."/>
            <person name="Zhou T."/>
        </authorList>
    </citation>
    <scope>NUCLEOTIDE SEQUENCE [LARGE SCALE GENOMIC DNA]</scope>
    <source>
        <strain evidence="8 9">DS-56</strain>
    </source>
</reference>
<feature type="domain" description="HAMP" evidence="7">
    <location>
        <begin position="32"/>
        <end position="85"/>
    </location>
</feature>
<dbReference type="AlphaFoldDB" id="A0A1E5XS07"/>
<proteinExistence type="inferred from homology"/>
<protein>
    <recommendedName>
        <fullName evidence="10">Chemotaxis protein</fullName>
    </recommendedName>
</protein>
<comment type="similarity">
    <text evidence="3">Belongs to the methyl-accepting chemotaxis (MCP) protein family.</text>
</comment>
<keyword evidence="9" id="KW-1185">Reference proteome</keyword>
<dbReference type="Pfam" id="PF00015">
    <property type="entry name" value="MCPsignal"/>
    <property type="match status" value="1"/>
</dbReference>
<dbReference type="SUPFAM" id="SSF158472">
    <property type="entry name" value="HAMP domain-like"/>
    <property type="match status" value="1"/>
</dbReference>
<keyword evidence="2" id="KW-0488">Methylation</keyword>
<feature type="domain" description="Methyl-accepting transducer" evidence="6">
    <location>
        <begin position="206"/>
        <end position="435"/>
    </location>
</feature>
<dbReference type="Gene3D" id="1.10.287.950">
    <property type="entry name" value="Methyl-accepting chemotaxis protein"/>
    <property type="match status" value="1"/>
</dbReference>
<keyword evidence="5" id="KW-1133">Transmembrane helix</keyword>
<sequence>MLADSEAQLLNLLIGGVVIFALGLLAFAWLGTAIAKPISKMTGVMRKIADGDYGVEVPFGTMRNEIGDMAQAVEVFRENGLKVAEMTEADAARIIRDQAARTAMMAELQKAFGQVVDAAVAGDFSRRVETEFPDAELNAIAGSINNLVATVDRGLGETGEVLAALADTNLTKRMEGQYEGAFARLRDDTNAVGDKLSHIVGQLKETSRSLKTATGEILSGANDLSERTTKQAATIEETSAAMEQLSTTVLQNAERAREASEVASTVTRTAEEGGQVMGDANAAMERITQSSAKISNIIGLIDDIAFQTNLLALNASVEAARAGDAGKGFAVVAVEVRRLAQSAASASSEVKALIEQSGTEVKTGSKLVADAAARLVAMLEAARSSNLLMDGIARDSREQASAIEEVNTAVRQLDEMTQHNAALVEETNAAIEQTDGQVNELDRIVDIFTISGAAPQRVVQVAPPARGIKGLQERVKKAASSYLSQGNAAIDKDWAEF</sequence>
<evidence type="ECO:0000256" key="5">
    <source>
        <dbReference type="SAM" id="Phobius"/>
    </source>
</evidence>
<evidence type="ECO:0000259" key="6">
    <source>
        <dbReference type="PROSITE" id="PS50111"/>
    </source>
</evidence>
<dbReference type="PANTHER" id="PTHR43531">
    <property type="entry name" value="PROTEIN ICFG"/>
    <property type="match status" value="1"/>
</dbReference>
<dbReference type="PANTHER" id="PTHR43531:SF14">
    <property type="entry name" value="METHYL-ACCEPTING CHEMOTAXIS PROTEIN I-RELATED"/>
    <property type="match status" value="1"/>
</dbReference>
<accession>A0A1E5XS07</accession>